<keyword evidence="5" id="KW-0733">Signal recognition particle</keyword>
<dbReference type="Pfam" id="PF02290">
    <property type="entry name" value="SRP14"/>
    <property type="match status" value="1"/>
</dbReference>
<gene>
    <name evidence="7" type="ORF">TRFO_37300</name>
</gene>
<dbReference type="GeneID" id="94846048"/>
<dbReference type="VEuPathDB" id="TrichDB:TRFO_37300"/>
<dbReference type="Proteomes" id="UP000179807">
    <property type="component" value="Unassembled WGS sequence"/>
</dbReference>
<dbReference type="OrthoDB" id="19209at2759"/>
<evidence type="ECO:0000256" key="2">
    <source>
        <dbReference type="ARBA" id="ARBA00010349"/>
    </source>
</evidence>
<evidence type="ECO:0000256" key="1">
    <source>
        <dbReference type="ARBA" id="ARBA00004496"/>
    </source>
</evidence>
<dbReference type="Gene3D" id="3.30.720.10">
    <property type="entry name" value="Signal recognition particle alu RNA binding heterodimer, srp9/1"/>
    <property type="match status" value="1"/>
</dbReference>
<keyword evidence="4" id="KW-0694">RNA-binding</keyword>
<keyword evidence="6" id="KW-0687">Ribonucleoprotein</keyword>
<evidence type="ECO:0000313" key="7">
    <source>
        <dbReference type="EMBL" id="OHS96556.1"/>
    </source>
</evidence>
<comment type="caution">
    <text evidence="7">The sequence shown here is derived from an EMBL/GenBank/DDBJ whole genome shotgun (WGS) entry which is preliminary data.</text>
</comment>
<comment type="subcellular location">
    <subcellularLocation>
        <location evidence="1">Cytoplasm</location>
    </subcellularLocation>
</comment>
<dbReference type="RefSeq" id="XP_068349693.1">
    <property type="nucleotide sequence ID" value="XM_068511344.1"/>
</dbReference>
<dbReference type="GO" id="GO:0008312">
    <property type="term" value="F:7S RNA binding"/>
    <property type="evidence" value="ECO:0007669"/>
    <property type="project" value="InterPro"/>
</dbReference>
<dbReference type="AlphaFoldDB" id="A0A1J4JH22"/>
<dbReference type="GO" id="GO:0030942">
    <property type="term" value="F:endoplasmic reticulum signal peptide binding"/>
    <property type="evidence" value="ECO:0007669"/>
    <property type="project" value="InterPro"/>
</dbReference>
<dbReference type="InterPro" id="IPR009018">
    <property type="entry name" value="Signal_recog_particle_SRP9/14"/>
</dbReference>
<evidence type="ECO:0000256" key="5">
    <source>
        <dbReference type="ARBA" id="ARBA00023135"/>
    </source>
</evidence>
<dbReference type="EMBL" id="MLAK01001170">
    <property type="protein sequence ID" value="OHS96556.1"/>
    <property type="molecule type" value="Genomic_DNA"/>
</dbReference>
<protein>
    <submittedName>
        <fullName evidence="7">Uncharacterized protein</fullName>
    </submittedName>
</protein>
<reference evidence="7" key="1">
    <citation type="submission" date="2016-10" db="EMBL/GenBank/DDBJ databases">
        <authorList>
            <person name="Benchimol M."/>
            <person name="Almeida L.G."/>
            <person name="Vasconcelos A.T."/>
            <person name="Perreira-Neves A."/>
            <person name="Rosa I.A."/>
            <person name="Tasca T."/>
            <person name="Bogo M.R."/>
            <person name="de Souza W."/>
        </authorList>
    </citation>
    <scope>NUCLEOTIDE SEQUENCE [LARGE SCALE GENOMIC DNA]</scope>
    <source>
        <strain evidence="7">K</strain>
    </source>
</reference>
<dbReference type="GO" id="GO:0006614">
    <property type="term" value="P:SRP-dependent cotranslational protein targeting to membrane"/>
    <property type="evidence" value="ECO:0007669"/>
    <property type="project" value="InterPro"/>
</dbReference>
<accession>A0A1J4JH22</accession>
<keyword evidence="3" id="KW-0963">Cytoplasm</keyword>
<evidence type="ECO:0000256" key="6">
    <source>
        <dbReference type="ARBA" id="ARBA00023274"/>
    </source>
</evidence>
<dbReference type="SUPFAM" id="SSF54762">
    <property type="entry name" value="Signal recognition particle alu RNA binding heterodimer, SRP9/14"/>
    <property type="match status" value="1"/>
</dbReference>
<keyword evidence="8" id="KW-1185">Reference proteome</keyword>
<evidence type="ECO:0000256" key="4">
    <source>
        <dbReference type="ARBA" id="ARBA00022884"/>
    </source>
</evidence>
<organism evidence="7 8">
    <name type="scientific">Tritrichomonas foetus</name>
    <dbReference type="NCBI Taxonomy" id="1144522"/>
    <lineage>
        <taxon>Eukaryota</taxon>
        <taxon>Metamonada</taxon>
        <taxon>Parabasalia</taxon>
        <taxon>Tritrichomonadida</taxon>
        <taxon>Tritrichomonadidae</taxon>
        <taxon>Tritrichomonas</taxon>
    </lineage>
</organism>
<name>A0A1J4JH22_9EUKA</name>
<comment type="similarity">
    <text evidence="2">Belongs to the SRP14 family.</text>
</comment>
<evidence type="ECO:0000313" key="8">
    <source>
        <dbReference type="Proteomes" id="UP000179807"/>
    </source>
</evidence>
<evidence type="ECO:0000256" key="3">
    <source>
        <dbReference type="ARBA" id="ARBA00022490"/>
    </source>
</evidence>
<dbReference type="InterPro" id="IPR003210">
    <property type="entry name" value="Signal_recog_particle_SRP14"/>
</dbReference>
<proteinExistence type="inferred from homology"/>
<dbReference type="GO" id="GO:0005786">
    <property type="term" value="C:signal recognition particle, endoplasmic reticulum targeting"/>
    <property type="evidence" value="ECO:0007669"/>
    <property type="project" value="UniProtKB-KW"/>
</dbReference>
<sequence>MKQIPAPKNPNDPQPGTAMLLIRATDGNKKKISSIVSARDIVSFQISLDRVLKQNLVNFAKDTKPVARTPSQ</sequence>